<dbReference type="Gene3D" id="3.50.30.30">
    <property type="match status" value="1"/>
</dbReference>
<dbReference type="Gene3D" id="3.40.630.10">
    <property type="entry name" value="Zn peptidases"/>
    <property type="match status" value="1"/>
</dbReference>
<dbReference type="Pfam" id="PF04389">
    <property type="entry name" value="Peptidase_M28"/>
    <property type="match status" value="1"/>
</dbReference>
<dbReference type="RefSeq" id="WP_283230663.1">
    <property type="nucleotide sequence ID" value="NZ_JASGBQ010000009.1"/>
</dbReference>
<evidence type="ECO:0000313" key="3">
    <source>
        <dbReference type="EMBL" id="MDI9242214.1"/>
    </source>
</evidence>
<comment type="caution">
    <text evidence="3">The sequence shown here is derived from an EMBL/GenBank/DDBJ whole genome shotgun (WGS) entry which is preliminary data.</text>
</comment>
<feature type="domain" description="Peptidase M28" evidence="2">
    <location>
        <begin position="223"/>
        <end position="406"/>
    </location>
</feature>
<dbReference type="PANTHER" id="PTHR10404">
    <property type="entry name" value="N-ACETYLATED-ALPHA-LINKED ACIDIC DIPEPTIDASE"/>
    <property type="match status" value="1"/>
</dbReference>
<dbReference type="Proteomes" id="UP001300383">
    <property type="component" value="Unassembled WGS sequence"/>
</dbReference>
<evidence type="ECO:0000313" key="4">
    <source>
        <dbReference type="Proteomes" id="UP001300383"/>
    </source>
</evidence>
<dbReference type="SUPFAM" id="SSF52025">
    <property type="entry name" value="PA domain"/>
    <property type="match status" value="1"/>
</dbReference>
<gene>
    <name evidence="3" type="ORF">QJ036_06940</name>
</gene>
<evidence type="ECO:0000259" key="2">
    <source>
        <dbReference type="Pfam" id="PF04389"/>
    </source>
</evidence>
<feature type="coiled-coil region" evidence="1">
    <location>
        <begin position="612"/>
        <end position="640"/>
    </location>
</feature>
<dbReference type="PANTHER" id="PTHR10404:SF46">
    <property type="entry name" value="VACUOLAR PROTEIN SORTING-ASSOCIATED PROTEIN 70"/>
    <property type="match status" value="1"/>
</dbReference>
<proteinExistence type="predicted"/>
<reference evidence="3 4" key="1">
    <citation type="submission" date="2023-05" db="EMBL/GenBank/DDBJ databases">
        <title>[ruminococcus] sp. nov., isolated from a pig farm feces dump.</title>
        <authorList>
            <person name="Chang Y.-H."/>
        </authorList>
    </citation>
    <scope>NUCLEOTIDE SEQUENCE [LARGE SCALE GENOMIC DNA]</scope>
    <source>
        <strain evidence="3 4">YH-rum2234</strain>
    </source>
</reference>
<accession>A0AAP4EX57</accession>
<dbReference type="InterPro" id="IPR039373">
    <property type="entry name" value="Peptidase_M28B"/>
</dbReference>
<dbReference type="AlphaFoldDB" id="A0AAP4EX57"/>
<sequence length="649" mass="72646">MAAEFTKYIDVNYALGVMEKLISFQSNPELGYRTSGSAAEFAAADYLYQEMKRIGLKNVHKDVVTVDNFEFKHADLTYTMGSGLKKRVVLSAFQANCLAEDQHIKIVYVGKGRDVDYEGVDVAGKFVLVDIDMMEDWFIYWAVGQARTKKAAGIIVVQVGGYATYTEDTLGVQDVSTLADLPTFSMSVREAKRLKAELEAAGGEIEAVLNADVRVTNNGITHNVVGEIPGEVDEVIYFIGHYDGYFTAFSDNPSGIGCILGICRAFLASGYKPRRTIRVVMHGAEEWGIEGSRYDWARGATMEIRKHPEWARNGFLLLNMDGNLISGTATKAVVRTSYEMVDGVQKIGEQIEGSIYPFGTMSPLWTWTESYMYAMLGIPTVETGYEGVYFWDSYHSTADTREANDYSDEAFFSSHVLYGSLLQEFDKLDTRPVDFTALLDKLTESIEHEYMKDTEKLEAAVAKARAAAVKVNEKAASLKGLGEDTRTFNTKLSRVCAKVVNDLFGLDWYENYDFIHARNRNNVKLLEAVLADLEAGDLDKAIDEDLRGVDLCWYAYNFDRETYDFFVDQVIGDSMVDTWAVGKVNTITDLYDTCRVLLKARAEGTPVPECVVAKLSEELEKQREELLAKQEREAALLEEMTVLMEDCLA</sequence>
<protein>
    <submittedName>
        <fullName evidence="3">M28 family peptidase</fullName>
    </submittedName>
</protein>
<dbReference type="InterPro" id="IPR046450">
    <property type="entry name" value="PA_dom_sf"/>
</dbReference>
<keyword evidence="1" id="KW-0175">Coiled coil</keyword>
<dbReference type="EMBL" id="JASGBQ010000009">
    <property type="protein sequence ID" value="MDI9242214.1"/>
    <property type="molecule type" value="Genomic_DNA"/>
</dbReference>
<name>A0AAP4EX57_9FIRM</name>
<dbReference type="InterPro" id="IPR007484">
    <property type="entry name" value="Peptidase_M28"/>
</dbReference>
<dbReference type="SUPFAM" id="SSF53187">
    <property type="entry name" value="Zn-dependent exopeptidases"/>
    <property type="match status" value="1"/>
</dbReference>
<organism evidence="3 4">
    <name type="scientific">Fusibacillus kribbianus</name>
    <dbReference type="NCBI Taxonomy" id="3044208"/>
    <lineage>
        <taxon>Bacteria</taxon>
        <taxon>Bacillati</taxon>
        <taxon>Bacillota</taxon>
        <taxon>Clostridia</taxon>
        <taxon>Lachnospirales</taxon>
        <taxon>Lachnospiraceae</taxon>
        <taxon>Fusibacillus</taxon>
    </lineage>
</organism>
<keyword evidence="4" id="KW-1185">Reference proteome</keyword>
<evidence type="ECO:0000256" key="1">
    <source>
        <dbReference type="SAM" id="Coils"/>
    </source>
</evidence>